<dbReference type="InterPro" id="IPR002885">
    <property type="entry name" value="PPR_rpt"/>
</dbReference>
<dbReference type="OMA" id="DCYVCNS"/>
<dbReference type="FunFam" id="1.25.40.10:FF:000427">
    <property type="entry name" value="Pentatricopeptide repeat-containing protein chloroplastic"/>
    <property type="match status" value="1"/>
</dbReference>
<dbReference type="PANTHER" id="PTHR47926:SF489">
    <property type="entry name" value="PENTATRICOPEPTIDE REPEAT-CONTAINING PROTEIN"/>
    <property type="match status" value="1"/>
</dbReference>
<dbReference type="OrthoDB" id="185373at2759"/>
<keyword evidence="1" id="KW-0677">Repeat</keyword>
<proteinExistence type="predicted"/>
<dbReference type="NCBIfam" id="TIGR00756">
    <property type="entry name" value="PPR"/>
    <property type="match status" value="5"/>
</dbReference>
<dbReference type="KEGG" id="nta:107780277"/>
<dbReference type="InterPro" id="IPR046960">
    <property type="entry name" value="PPR_At4g14850-like_plant"/>
</dbReference>
<keyword evidence="2" id="KW-1185">Reference proteome</keyword>
<evidence type="ECO:0000256" key="1">
    <source>
        <dbReference type="ARBA" id="ARBA00022737"/>
    </source>
</evidence>
<gene>
    <name evidence="3" type="primary">LOC107780277</name>
</gene>
<dbReference type="AlphaFoldDB" id="A0A1S3YVG2"/>
<evidence type="ECO:0000313" key="3">
    <source>
        <dbReference type="RefSeq" id="XP_016456296.1"/>
    </source>
</evidence>
<dbReference type="Pfam" id="PF13041">
    <property type="entry name" value="PPR_2"/>
    <property type="match status" value="4"/>
</dbReference>
<name>A0A1S3YVG2_TOBAC</name>
<sequence length="624" mass="70040">MCSIKLISSRSINKLSSLSTLIYCSPKETLEPKTCIELLKTCKSITKLKQIHAQVIILNFHKHIGILHKLLAFTTDTFQGGDFNYAKKIFSCCENRTLFIYNVMIKGYVKKGQFKEPLFLFDELRIGGLSPDNFTYPFVFKAVGELKMVKGGEKLHGYVLKSGVWFDNYVGNSVMDMYGLFGCVTSLNKVFDEMPHRDSVAWNILIAGFVRCDRYQDAVGAYMKMREESGVKPDEATVVSTLSACTALKSLELGKEIHRYVVEELGFSVIIGNTLVDMYSKCGFLMVARQIFDDMPTKNVICWTSMVSGYVNRGQLDEARKLFERSPVRDLVLWTTMINGYVQFNRVDDAMDLFRSMQMQRIKPDKYTLVALLTGCAQIGALEQGEWIRDYMKENKIAITAVVGTALIEMYAKCGCIEKSMEIFDGLKEKDTASWTSIICALAMSGNTRKALELFSQMEQAGFCPDDITFIGVLSACSHGGLVEEGRRYFHSMSRIYGIQPKLEHYGCLIDLLGRAGLLREAEEMISMIPKKDNEIIIPIYGALLSACRIYGSIDVGERVAKLLMEIESYDSSTHTLLANTYASAGRWEDVSKVRGTMRDLGVKKSPGCSSVDVNANVYEFVGH</sequence>
<evidence type="ECO:0000313" key="2">
    <source>
        <dbReference type="Proteomes" id="UP000790787"/>
    </source>
</evidence>
<dbReference type="Gene3D" id="1.25.40.10">
    <property type="entry name" value="Tetratricopeptide repeat domain"/>
    <property type="match status" value="3"/>
</dbReference>
<dbReference type="InterPro" id="IPR046848">
    <property type="entry name" value="E_motif"/>
</dbReference>
<dbReference type="FunFam" id="1.25.40.10:FF:000989">
    <property type="entry name" value="Pentatricopeptide repeat-containing protein At1g31430"/>
    <property type="match status" value="1"/>
</dbReference>
<dbReference type="PROSITE" id="PS51375">
    <property type="entry name" value="PPR"/>
    <property type="match status" value="6"/>
</dbReference>
<dbReference type="RefSeq" id="XP_016456296.1">
    <property type="nucleotide sequence ID" value="XM_016600810.1"/>
</dbReference>
<dbReference type="GO" id="GO:0009451">
    <property type="term" value="P:RNA modification"/>
    <property type="evidence" value="ECO:0000318"/>
    <property type="project" value="GO_Central"/>
</dbReference>
<organism evidence="2 3">
    <name type="scientific">Nicotiana tabacum</name>
    <name type="common">Common tobacco</name>
    <dbReference type="NCBI Taxonomy" id="4097"/>
    <lineage>
        <taxon>Eukaryota</taxon>
        <taxon>Viridiplantae</taxon>
        <taxon>Streptophyta</taxon>
        <taxon>Embryophyta</taxon>
        <taxon>Tracheophyta</taxon>
        <taxon>Spermatophyta</taxon>
        <taxon>Magnoliopsida</taxon>
        <taxon>eudicotyledons</taxon>
        <taxon>Gunneridae</taxon>
        <taxon>Pentapetalae</taxon>
        <taxon>asterids</taxon>
        <taxon>lamiids</taxon>
        <taxon>Solanales</taxon>
        <taxon>Solanaceae</taxon>
        <taxon>Nicotianoideae</taxon>
        <taxon>Nicotianeae</taxon>
        <taxon>Nicotiana</taxon>
    </lineage>
</organism>
<dbReference type="SMR" id="A0A1S3YVG2"/>
<dbReference type="PANTHER" id="PTHR47926">
    <property type="entry name" value="PENTATRICOPEPTIDE REPEAT-CONTAINING PROTEIN"/>
    <property type="match status" value="1"/>
</dbReference>
<dbReference type="FunFam" id="1.25.40.10:FF:000348">
    <property type="entry name" value="Pentatricopeptide repeat-containing protein chloroplastic"/>
    <property type="match status" value="1"/>
</dbReference>
<reference evidence="3" key="2">
    <citation type="submission" date="2025-08" db="UniProtKB">
        <authorList>
            <consortium name="RefSeq"/>
        </authorList>
    </citation>
    <scope>IDENTIFICATION</scope>
</reference>
<dbReference type="Pfam" id="PF20431">
    <property type="entry name" value="E_motif"/>
    <property type="match status" value="1"/>
</dbReference>
<dbReference type="GO" id="GO:0003723">
    <property type="term" value="F:RNA binding"/>
    <property type="evidence" value="ECO:0007669"/>
    <property type="project" value="InterPro"/>
</dbReference>
<dbReference type="InterPro" id="IPR011990">
    <property type="entry name" value="TPR-like_helical_dom_sf"/>
</dbReference>
<dbReference type="PaxDb" id="4097-A0A1S3YVG2"/>
<dbReference type="Pfam" id="PF01535">
    <property type="entry name" value="PPR"/>
    <property type="match status" value="4"/>
</dbReference>
<protein>
    <submittedName>
        <fullName evidence="3">Pentatricopeptide repeat-containing protein At1g31430-like</fullName>
    </submittedName>
</protein>
<reference evidence="2" key="1">
    <citation type="journal article" date="2014" name="Nat. Commun.">
        <title>The tobacco genome sequence and its comparison with those of tomato and potato.</title>
        <authorList>
            <person name="Sierro N."/>
            <person name="Battey J.N."/>
            <person name="Ouadi S."/>
            <person name="Bakaher N."/>
            <person name="Bovet L."/>
            <person name="Willig A."/>
            <person name="Goepfert S."/>
            <person name="Peitsch M.C."/>
            <person name="Ivanov N.V."/>
        </authorList>
    </citation>
    <scope>NUCLEOTIDE SEQUENCE [LARGE SCALE GENOMIC DNA]</scope>
</reference>
<dbReference type="GeneID" id="107780277"/>
<accession>A0A1S3YVG2</accession>
<dbReference type="Proteomes" id="UP000790787">
    <property type="component" value="Chromosome 16"/>
</dbReference>